<feature type="region of interest" description="Disordered" evidence="1">
    <location>
        <begin position="52"/>
        <end position="94"/>
    </location>
</feature>
<evidence type="ECO:0000313" key="3">
    <source>
        <dbReference type="Proteomes" id="UP001305647"/>
    </source>
</evidence>
<keyword evidence="3" id="KW-1185">Reference proteome</keyword>
<comment type="caution">
    <text evidence="2">The sequence shown here is derived from an EMBL/GenBank/DDBJ whole genome shotgun (WGS) entry which is preliminary data.</text>
</comment>
<sequence>MSSTVPQPSLADCPFPGVNEDPQQRTPPGIAFMLQKLVAEVQTLNANLKYLKPADGTNSGQAVQDAPTGLQQASEETPVNNETNVRKSPDLQPSPQSLVFFNKSWLCSNVSRPRSFCSLCFRISRLRFVPVPAG</sequence>
<reference evidence="2" key="1">
    <citation type="journal article" date="2023" name="Mol. Phylogenet. Evol.">
        <title>Genome-scale phylogeny and comparative genomics of the fungal order Sordariales.</title>
        <authorList>
            <person name="Hensen N."/>
            <person name="Bonometti L."/>
            <person name="Westerberg I."/>
            <person name="Brannstrom I.O."/>
            <person name="Guillou S."/>
            <person name="Cros-Aarteil S."/>
            <person name="Calhoun S."/>
            <person name="Haridas S."/>
            <person name="Kuo A."/>
            <person name="Mondo S."/>
            <person name="Pangilinan J."/>
            <person name="Riley R."/>
            <person name="LaButti K."/>
            <person name="Andreopoulos B."/>
            <person name="Lipzen A."/>
            <person name="Chen C."/>
            <person name="Yan M."/>
            <person name="Daum C."/>
            <person name="Ng V."/>
            <person name="Clum A."/>
            <person name="Steindorff A."/>
            <person name="Ohm R.A."/>
            <person name="Martin F."/>
            <person name="Silar P."/>
            <person name="Natvig D.O."/>
            <person name="Lalanne C."/>
            <person name="Gautier V."/>
            <person name="Ament-Velasquez S.L."/>
            <person name="Kruys A."/>
            <person name="Hutchinson M.I."/>
            <person name="Powell A.J."/>
            <person name="Barry K."/>
            <person name="Miller A.N."/>
            <person name="Grigoriev I.V."/>
            <person name="Debuchy R."/>
            <person name="Gladieux P."/>
            <person name="Hiltunen Thoren M."/>
            <person name="Johannesson H."/>
        </authorList>
    </citation>
    <scope>NUCLEOTIDE SEQUENCE</scope>
    <source>
        <strain evidence="2">CBS 757.83</strain>
    </source>
</reference>
<feature type="compositionally biased region" description="Polar residues" evidence="1">
    <location>
        <begin position="69"/>
        <end position="83"/>
    </location>
</feature>
<dbReference type="Proteomes" id="UP001305647">
    <property type="component" value="Unassembled WGS sequence"/>
</dbReference>
<name>A0AAN6T098_9PEZI</name>
<accession>A0AAN6T098</accession>
<proteinExistence type="predicted"/>
<feature type="region of interest" description="Disordered" evidence="1">
    <location>
        <begin position="1"/>
        <end position="27"/>
    </location>
</feature>
<dbReference type="EMBL" id="MU863648">
    <property type="protein sequence ID" value="KAK4099521.1"/>
    <property type="molecule type" value="Genomic_DNA"/>
</dbReference>
<gene>
    <name evidence="2" type="ORF">N658DRAFT_160028</name>
</gene>
<reference evidence="2" key="2">
    <citation type="submission" date="2023-05" db="EMBL/GenBank/DDBJ databases">
        <authorList>
            <consortium name="Lawrence Berkeley National Laboratory"/>
            <person name="Steindorff A."/>
            <person name="Hensen N."/>
            <person name="Bonometti L."/>
            <person name="Westerberg I."/>
            <person name="Brannstrom I.O."/>
            <person name="Guillou S."/>
            <person name="Cros-Aarteil S."/>
            <person name="Calhoun S."/>
            <person name="Haridas S."/>
            <person name="Kuo A."/>
            <person name="Mondo S."/>
            <person name="Pangilinan J."/>
            <person name="Riley R."/>
            <person name="Labutti K."/>
            <person name="Andreopoulos B."/>
            <person name="Lipzen A."/>
            <person name="Chen C."/>
            <person name="Yanf M."/>
            <person name="Daum C."/>
            <person name="Ng V."/>
            <person name="Clum A."/>
            <person name="Ohm R."/>
            <person name="Martin F."/>
            <person name="Silar P."/>
            <person name="Natvig D."/>
            <person name="Lalanne C."/>
            <person name="Gautier V."/>
            <person name="Ament-Velasquez S.L."/>
            <person name="Kruys A."/>
            <person name="Hutchinson M.I."/>
            <person name="Powell A.J."/>
            <person name="Barry K."/>
            <person name="Miller A.N."/>
            <person name="Grigoriev I.V."/>
            <person name="Debuchy R."/>
            <person name="Gladieux P."/>
            <person name="Thoren M.H."/>
            <person name="Johannesson H."/>
        </authorList>
    </citation>
    <scope>NUCLEOTIDE SEQUENCE</scope>
    <source>
        <strain evidence="2">CBS 757.83</strain>
    </source>
</reference>
<evidence type="ECO:0000256" key="1">
    <source>
        <dbReference type="SAM" id="MobiDB-lite"/>
    </source>
</evidence>
<organism evidence="2 3">
    <name type="scientific">Parathielavia hyrcaniae</name>
    <dbReference type="NCBI Taxonomy" id="113614"/>
    <lineage>
        <taxon>Eukaryota</taxon>
        <taxon>Fungi</taxon>
        <taxon>Dikarya</taxon>
        <taxon>Ascomycota</taxon>
        <taxon>Pezizomycotina</taxon>
        <taxon>Sordariomycetes</taxon>
        <taxon>Sordariomycetidae</taxon>
        <taxon>Sordariales</taxon>
        <taxon>Chaetomiaceae</taxon>
        <taxon>Parathielavia</taxon>
    </lineage>
</organism>
<evidence type="ECO:0000313" key="2">
    <source>
        <dbReference type="EMBL" id="KAK4099521.1"/>
    </source>
</evidence>
<dbReference type="AlphaFoldDB" id="A0AAN6T098"/>
<protein>
    <submittedName>
        <fullName evidence="2">Uncharacterized protein</fullName>
    </submittedName>
</protein>